<feature type="signal peptide" evidence="1">
    <location>
        <begin position="1"/>
        <end position="22"/>
    </location>
</feature>
<dbReference type="AlphaFoldDB" id="A0A4U5TQG2"/>
<dbReference type="EMBL" id="SWMU01000002">
    <property type="protein sequence ID" value="TKS56437.1"/>
    <property type="molecule type" value="Genomic_DNA"/>
</dbReference>
<dbReference type="InterPro" id="IPR013783">
    <property type="entry name" value="Ig-like_fold"/>
</dbReference>
<dbReference type="OrthoDB" id="826619at2"/>
<dbReference type="PANTHER" id="PTHR37833:SF1">
    <property type="entry name" value="SIGNAL PEPTIDE PROTEIN"/>
    <property type="match status" value="1"/>
</dbReference>
<dbReference type="InterPro" id="IPR011467">
    <property type="entry name" value="DUF1573"/>
</dbReference>
<keyword evidence="3" id="KW-1185">Reference proteome</keyword>
<keyword evidence="1" id="KW-0732">Signal</keyword>
<evidence type="ECO:0000313" key="2">
    <source>
        <dbReference type="EMBL" id="TKS56437.1"/>
    </source>
</evidence>
<dbReference type="PANTHER" id="PTHR37833">
    <property type="entry name" value="LIPOPROTEIN-RELATED"/>
    <property type="match status" value="1"/>
</dbReference>
<feature type="chain" id="PRO_5020746707" evidence="1">
    <location>
        <begin position="23"/>
        <end position="128"/>
    </location>
</feature>
<evidence type="ECO:0000256" key="1">
    <source>
        <dbReference type="SAM" id="SignalP"/>
    </source>
</evidence>
<accession>A0A4U5TQG2</accession>
<evidence type="ECO:0000313" key="3">
    <source>
        <dbReference type="Proteomes" id="UP000306552"/>
    </source>
</evidence>
<dbReference type="Pfam" id="PF07610">
    <property type="entry name" value="DUF1573"/>
    <property type="match status" value="1"/>
</dbReference>
<organism evidence="2 3">
    <name type="scientific">Mesohalobacter halotolerans</name>
    <dbReference type="NCBI Taxonomy" id="1883405"/>
    <lineage>
        <taxon>Bacteria</taxon>
        <taxon>Pseudomonadati</taxon>
        <taxon>Bacteroidota</taxon>
        <taxon>Flavobacteriia</taxon>
        <taxon>Flavobacteriales</taxon>
        <taxon>Flavobacteriaceae</taxon>
        <taxon>Mesohalobacter</taxon>
    </lineage>
</organism>
<sequence>MMKPFDKFFLLSFLLFMTLMSAQDSNALIFEEDTCDYGSLKVGDTAECIFNFKNTSKTVIKIIDIKSNSRHIEFELSNDTINPSEKGQLTVIYNCKVEGPIRKTITIFTDTKPDVYTVLVKGRILLKP</sequence>
<gene>
    <name evidence="2" type="ORF">FCN74_05170</name>
</gene>
<dbReference type="Gene3D" id="2.60.40.10">
    <property type="entry name" value="Immunoglobulins"/>
    <property type="match status" value="1"/>
</dbReference>
<dbReference type="RefSeq" id="WP_138931539.1">
    <property type="nucleotide sequence ID" value="NZ_SWMU01000002.1"/>
</dbReference>
<proteinExistence type="predicted"/>
<dbReference type="Proteomes" id="UP000306552">
    <property type="component" value="Unassembled WGS sequence"/>
</dbReference>
<name>A0A4U5TQG2_9FLAO</name>
<reference evidence="2 3" key="1">
    <citation type="submission" date="2019-04" db="EMBL/GenBank/DDBJ databases">
        <title>Psychroflexus halotolerans sp. nov., isolated from a marine solar saltern.</title>
        <authorList>
            <person name="Feng X."/>
        </authorList>
    </citation>
    <scope>NUCLEOTIDE SEQUENCE [LARGE SCALE GENOMIC DNA]</scope>
    <source>
        <strain evidence="2 3">WDS2C27</strain>
    </source>
</reference>
<comment type="caution">
    <text evidence="2">The sequence shown here is derived from an EMBL/GenBank/DDBJ whole genome shotgun (WGS) entry which is preliminary data.</text>
</comment>
<protein>
    <submittedName>
        <fullName evidence="2">DUF1573 domain-containing protein</fullName>
    </submittedName>
</protein>